<protein>
    <recommendedName>
        <fullName evidence="3">Prepilin type IV endopeptidase peptidase domain-containing protein</fullName>
    </recommendedName>
</protein>
<dbReference type="Pfam" id="PF01478">
    <property type="entry name" value="Peptidase_A24"/>
    <property type="match status" value="1"/>
</dbReference>
<feature type="domain" description="Prepilin type IV endopeptidase peptidase" evidence="3">
    <location>
        <begin position="79"/>
        <end position="182"/>
    </location>
</feature>
<dbReference type="Proteomes" id="UP001477947">
    <property type="component" value="Chromosome"/>
</dbReference>
<evidence type="ECO:0000256" key="2">
    <source>
        <dbReference type="SAM" id="Phobius"/>
    </source>
</evidence>
<feature type="transmembrane region" description="Helical" evidence="2">
    <location>
        <begin position="168"/>
        <end position="187"/>
    </location>
</feature>
<keyword evidence="2" id="KW-0472">Membrane</keyword>
<feature type="transmembrane region" description="Helical" evidence="2">
    <location>
        <begin position="199"/>
        <end position="222"/>
    </location>
</feature>
<keyword evidence="2" id="KW-0812">Transmembrane</keyword>
<accession>A0ABZ3F7Z7</accession>
<evidence type="ECO:0000313" key="4">
    <source>
        <dbReference type="EMBL" id="XAM39912.1"/>
    </source>
</evidence>
<dbReference type="PANTHER" id="PTHR30487">
    <property type="entry name" value="TYPE 4 PREPILIN-LIKE PROTEINS LEADER PEPTIDE-PROCESSING ENZYME"/>
    <property type="match status" value="1"/>
</dbReference>
<dbReference type="InterPro" id="IPR000045">
    <property type="entry name" value="Prepilin_IV_endopep_pep"/>
</dbReference>
<sequence length="229" mass="26199">MGKLNHTIIYLKNRIMIYLTIVITFMILSYISERIVYGLDNYMDKNLTNKILIFLPNMIIPILIYTKYELSIQSISYMALIPFLTMVSIIDLRTTYVYDITILSGIIMQSVIFLLDKQLIRGSMSNIKGLFIGMVLSYILAKATKSLGDGDIGFYGLCAFVLGQEYSLYMIFLSFMLASIYGGYILLRKKKSIKSSIPFTPFISLATILIILTQKDIINLYFDILSRNL</sequence>
<feature type="transmembrane region" description="Helical" evidence="2">
    <location>
        <begin position="51"/>
        <end position="68"/>
    </location>
</feature>
<organism evidence="4 5">
    <name type="scientific">Terrisporobacter petrolearius</name>
    <dbReference type="NCBI Taxonomy" id="1460447"/>
    <lineage>
        <taxon>Bacteria</taxon>
        <taxon>Bacillati</taxon>
        <taxon>Bacillota</taxon>
        <taxon>Clostridia</taxon>
        <taxon>Peptostreptococcales</taxon>
        <taxon>Peptostreptococcaceae</taxon>
        <taxon>Terrisporobacter</taxon>
    </lineage>
</organism>
<proteinExistence type="inferred from homology"/>
<dbReference type="EMBL" id="CP154622">
    <property type="protein sequence ID" value="XAM39912.1"/>
    <property type="molecule type" value="Genomic_DNA"/>
</dbReference>
<evidence type="ECO:0000256" key="1">
    <source>
        <dbReference type="ARBA" id="ARBA00005801"/>
    </source>
</evidence>
<keyword evidence="5" id="KW-1185">Reference proteome</keyword>
<keyword evidence="2" id="KW-1133">Transmembrane helix</keyword>
<dbReference type="Gene3D" id="1.20.120.1220">
    <property type="match status" value="1"/>
</dbReference>
<feature type="transmembrane region" description="Helical" evidence="2">
    <location>
        <begin position="96"/>
        <end position="115"/>
    </location>
</feature>
<feature type="transmembrane region" description="Helical" evidence="2">
    <location>
        <begin position="15"/>
        <end position="31"/>
    </location>
</feature>
<comment type="similarity">
    <text evidence="1">Belongs to the peptidase A24 family.</text>
</comment>
<dbReference type="InterPro" id="IPR050882">
    <property type="entry name" value="Prepilin_peptidase/N-MTase"/>
</dbReference>
<evidence type="ECO:0000259" key="3">
    <source>
        <dbReference type="Pfam" id="PF01478"/>
    </source>
</evidence>
<name>A0ABZ3F7Z7_9FIRM</name>
<reference evidence="4 5" key="1">
    <citation type="submission" date="2024-04" db="EMBL/GenBank/DDBJ databases">
        <title>Isolation and characterization of novel acetogenic strains of the genera Terrisporobacter and Acetoanaerobium.</title>
        <authorList>
            <person name="Boeer T."/>
            <person name="Schueler M.A."/>
            <person name="Lueschen A."/>
            <person name="Eysell L."/>
            <person name="Droege J."/>
            <person name="Heinemann M."/>
            <person name="Engelhardt L."/>
            <person name="Basen M."/>
            <person name="Daniel R."/>
        </authorList>
    </citation>
    <scope>NUCLEOTIDE SEQUENCE [LARGE SCALE GENOMIC DNA]</scope>
    <source>
        <strain evidence="4 5">ELB</strain>
    </source>
</reference>
<feature type="transmembrane region" description="Helical" evidence="2">
    <location>
        <begin position="127"/>
        <end position="148"/>
    </location>
</feature>
<dbReference type="PANTHER" id="PTHR30487:SF0">
    <property type="entry name" value="PREPILIN LEADER PEPTIDASE_N-METHYLTRANSFERASE-RELATED"/>
    <property type="match status" value="1"/>
</dbReference>
<evidence type="ECO:0000313" key="5">
    <source>
        <dbReference type="Proteomes" id="UP001477947"/>
    </source>
</evidence>
<gene>
    <name evidence="4" type="ORF">TPELB_02120</name>
</gene>